<dbReference type="SUPFAM" id="SSF56935">
    <property type="entry name" value="Porins"/>
    <property type="match status" value="1"/>
</dbReference>
<organism evidence="7 8">
    <name type="scientific">Yeosuana aromativorans</name>
    <dbReference type="NCBI Taxonomy" id="288019"/>
    <lineage>
        <taxon>Bacteria</taxon>
        <taxon>Pseudomonadati</taxon>
        <taxon>Bacteroidota</taxon>
        <taxon>Flavobacteriia</taxon>
        <taxon>Flavobacteriales</taxon>
        <taxon>Flavobacteriaceae</taxon>
        <taxon>Yeosuana</taxon>
    </lineage>
</organism>
<dbReference type="EMBL" id="BMNR01000004">
    <property type="protein sequence ID" value="GGK25136.1"/>
    <property type="molecule type" value="Genomic_DNA"/>
</dbReference>
<dbReference type="Gene3D" id="2.60.40.1120">
    <property type="entry name" value="Carboxypeptidase-like, regulatory domain"/>
    <property type="match status" value="1"/>
</dbReference>
<reference evidence="7" key="1">
    <citation type="journal article" date="2014" name="Int. J. Syst. Evol. Microbiol.">
        <title>Complete genome sequence of Corynebacterium casei LMG S-19264T (=DSM 44701T), isolated from a smear-ripened cheese.</title>
        <authorList>
            <consortium name="US DOE Joint Genome Institute (JGI-PGF)"/>
            <person name="Walter F."/>
            <person name="Albersmeier A."/>
            <person name="Kalinowski J."/>
            <person name="Ruckert C."/>
        </authorList>
    </citation>
    <scope>NUCLEOTIDE SEQUENCE</scope>
    <source>
        <strain evidence="7">JCM 12862</strain>
    </source>
</reference>
<sequence length="827" mass="93135">MKKLMLACAILLCAISNAQPLNNDARKGSISGKIIDASLNEPLPYVNVVIKDTNNETITGGITQDDGTFNISKIPEGKVLVIIQYIGFKTITKTVTIGENNYNIDLGNILLEENVSNLDEVTVVAEVSTIQQKVDRKVITVGKDLTTSGATASDIMNNIPSVNVDQQTGNISLRGNENVRVMVDGKLSNVPIAQLLKQIPSTSIKSIELITNPSAKYNPEGMSGIINIILHKNTNIGFNGNLNVGLTKEINARFNSSIDLNYRNGKFNLYGNYGNNIGNSANYGTVDRLDDNSKQLFDFGNNNKSHLYKAGIDFYMNDNNTLSFFTNQNKYDGKGSGSAAIQYINQPLQLQLFNNVNGNLSSQYNGVFNHKFAKEGETLDFELDYSKFNQDEVANFDFYNIAFPPNYTDFVYTKRNQTVANIDYVNPLSEKTKLEAGLEARLFETNIDYSSTGLSVNENQDNIANNGDEFIPTPSTDFTYKRDIYSAYATFSRSFDKWSYQIGARAETVAEDANAIRTLETSTEATPFKNDYFQIYPSAFFTYSPSDKNSYQASFSRRVDRPGLEQVNPIREWSTPLISSYGNTELQPQFTNSMELNYTRKLEKGSITAGVFYRIIEDEINRALFIDRLDLNKSILSFDNFDNTTAYGLELNSNYRPTNWWNFNASFDLYSRKQKGIAESLTVPIETATVDDILVSTIEANNVVWNFRAFNNFKVTKKLNLSLFAMYRGEEKGLQITRKPMFMVNTGLRYSFLEDNRATFSFNYSDIFNTMKFKFEGDKPFPSKGQFNWESNTWNIALSYRFGGGKYRALQRKNRDSNEKSGGGGFL</sequence>
<dbReference type="Gene3D" id="2.170.130.10">
    <property type="entry name" value="TonB-dependent receptor, plug domain"/>
    <property type="match status" value="1"/>
</dbReference>
<evidence type="ECO:0000256" key="2">
    <source>
        <dbReference type="ARBA" id="ARBA00023136"/>
    </source>
</evidence>
<dbReference type="InterPro" id="IPR036942">
    <property type="entry name" value="Beta-barrel_TonB_sf"/>
</dbReference>
<dbReference type="InterPro" id="IPR008969">
    <property type="entry name" value="CarboxyPept-like_regulatory"/>
</dbReference>
<evidence type="ECO:0000313" key="7">
    <source>
        <dbReference type="EMBL" id="GGK25136.1"/>
    </source>
</evidence>
<proteinExistence type="predicted"/>
<dbReference type="Gene3D" id="2.40.170.20">
    <property type="entry name" value="TonB-dependent receptor, beta-barrel domain"/>
    <property type="match status" value="1"/>
</dbReference>
<evidence type="ECO:0000256" key="3">
    <source>
        <dbReference type="ARBA" id="ARBA00023237"/>
    </source>
</evidence>
<dbReference type="SUPFAM" id="SSF49464">
    <property type="entry name" value="Carboxypeptidase regulatory domain-like"/>
    <property type="match status" value="1"/>
</dbReference>
<name>A0A8J3BK23_9FLAO</name>
<keyword evidence="8" id="KW-1185">Reference proteome</keyword>
<dbReference type="PANTHER" id="PTHR40980:SF4">
    <property type="entry name" value="TONB-DEPENDENT RECEPTOR-LIKE BETA-BARREL DOMAIN-CONTAINING PROTEIN"/>
    <property type="match status" value="1"/>
</dbReference>
<dbReference type="InterPro" id="IPR012910">
    <property type="entry name" value="Plug_dom"/>
</dbReference>
<comment type="caution">
    <text evidence="7">The sequence shown here is derived from an EMBL/GenBank/DDBJ whole genome shotgun (WGS) entry which is preliminary data.</text>
</comment>
<dbReference type="Pfam" id="PF13715">
    <property type="entry name" value="CarbopepD_reg_2"/>
    <property type="match status" value="1"/>
</dbReference>
<protein>
    <submittedName>
        <fullName evidence="7">TonB-dependent receptor</fullName>
    </submittedName>
</protein>
<dbReference type="AlphaFoldDB" id="A0A8J3BK23"/>
<dbReference type="RefSeq" id="WP_188652469.1">
    <property type="nucleotide sequence ID" value="NZ_BMNR01000004.1"/>
</dbReference>
<gene>
    <name evidence="7" type="ORF">GCM10007962_19240</name>
</gene>
<evidence type="ECO:0000259" key="5">
    <source>
        <dbReference type="Pfam" id="PF07715"/>
    </source>
</evidence>
<dbReference type="Pfam" id="PF07715">
    <property type="entry name" value="Plug"/>
    <property type="match status" value="1"/>
</dbReference>
<evidence type="ECO:0000259" key="6">
    <source>
        <dbReference type="Pfam" id="PF14905"/>
    </source>
</evidence>
<feature type="signal peptide" evidence="4">
    <location>
        <begin position="1"/>
        <end position="18"/>
    </location>
</feature>
<evidence type="ECO:0000256" key="1">
    <source>
        <dbReference type="ARBA" id="ARBA00004442"/>
    </source>
</evidence>
<dbReference type="Pfam" id="PF14905">
    <property type="entry name" value="OMP_b-brl_3"/>
    <property type="match status" value="1"/>
</dbReference>
<feature type="domain" description="TonB-dependent receptor plug" evidence="5">
    <location>
        <begin position="147"/>
        <end position="224"/>
    </location>
</feature>
<reference evidence="7" key="2">
    <citation type="submission" date="2020-09" db="EMBL/GenBank/DDBJ databases">
        <authorList>
            <person name="Sun Q."/>
            <person name="Ohkuma M."/>
        </authorList>
    </citation>
    <scope>NUCLEOTIDE SEQUENCE</scope>
    <source>
        <strain evidence="7">JCM 12862</strain>
    </source>
</reference>
<keyword evidence="2" id="KW-0472">Membrane</keyword>
<keyword evidence="3" id="KW-0998">Cell outer membrane</keyword>
<dbReference type="PANTHER" id="PTHR40980">
    <property type="entry name" value="PLUG DOMAIN-CONTAINING PROTEIN"/>
    <property type="match status" value="1"/>
</dbReference>
<keyword evidence="4" id="KW-0732">Signal</keyword>
<dbReference type="InterPro" id="IPR037066">
    <property type="entry name" value="Plug_dom_sf"/>
</dbReference>
<evidence type="ECO:0000256" key="4">
    <source>
        <dbReference type="SAM" id="SignalP"/>
    </source>
</evidence>
<evidence type="ECO:0000313" key="8">
    <source>
        <dbReference type="Proteomes" id="UP000612329"/>
    </source>
</evidence>
<dbReference type="InterPro" id="IPR041700">
    <property type="entry name" value="OMP_b-brl_3"/>
</dbReference>
<dbReference type="Proteomes" id="UP000612329">
    <property type="component" value="Unassembled WGS sequence"/>
</dbReference>
<keyword evidence="7" id="KW-0675">Receptor</keyword>
<comment type="subcellular location">
    <subcellularLocation>
        <location evidence="1">Cell outer membrane</location>
    </subcellularLocation>
</comment>
<accession>A0A8J3BK23</accession>
<feature type="domain" description="Outer membrane protein beta-barrel" evidence="6">
    <location>
        <begin position="370"/>
        <end position="800"/>
    </location>
</feature>
<dbReference type="GO" id="GO:0009279">
    <property type="term" value="C:cell outer membrane"/>
    <property type="evidence" value="ECO:0007669"/>
    <property type="project" value="UniProtKB-SubCell"/>
</dbReference>
<feature type="chain" id="PRO_5035272469" evidence="4">
    <location>
        <begin position="19"/>
        <end position="827"/>
    </location>
</feature>